<evidence type="ECO:0000313" key="2">
    <source>
        <dbReference type="Proteomes" id="UP001652409"/>
    </source>
</evidence>
<keyword evidence="2" id="KW-1185">Reference proteome</keyword>
<gene>
    <name evidence="1" type="ORF">OCV61_17620</name>
</gene>
<reference evidence="1 2" key="1">
    <citation type="journal article" date="2021" name="ISME Commun">
        <title>Automated analysis of genomic sequences facilitates high-throughput and comprehensive description of bacteria.</title>
        <authorList>
            <person name="Hitch T.C.A."/>
        </authorList>
    </citation>
    <scope>NUCLEOTIDE SEQUENCE [LARGE SCALE GENOMIC DNA]</scope>
    <source>
        <strain evidence="1 2">Sanger_23</strain>
    </source>
</reference>
<evidence type="ECO:0000313" key="1">
    <source>
        <dbReference type="EMBL" id="MCU6767187.1"/>
    </source>
</evidence>
<name>A0ABT2TYQ1_9FIRM</name>
<dbReference type="EMBL" id="JAOQJL010000056">
    <property type="protein sequence ID" value="MCU6767187.1"/>
    <property type="molecule type" value="Genomic_DNA"/>
</dbReference>
<dbReference type="InterPro" id="IPR021874">
    <property type="entry name" value="Phage_Mu_Gp27"/>
</dbReference>
<proteinExistence type="predicted"/>
<dbReference type="Proteomes" id="UP001652409">
    <property type="component" value="Unassembled WGS sequence"/>
</dbReference>
<dbReference type="RefSeq" id="WP_158422849.1">
    <property type="nucleotide sequence ID" value="NZ_JAOQJL010000056.1"/>
</dbReference>
<protein>
    <submittedName>
        <fullName evidence="1">DUF3486 family protein</fullName>
    </submittedName>
</protein>
<accession>A0ABT2TYQ1</accession>
<comment type="caution">
    <text evidence="1">The sequence shown here is derived from an EMBL/GenBank/DDBJ whole genome shotgun (WGS) entry which is preliminary data.</text>
</comment>
<organism evidence="1 2">
    <name type="scientific">Blautia ammoniilytica</name>
    <dbReference type="NCBI Taxonomy" id="2981782"/>
    <lineage>
        <taxon>Bacteria</taxon>
        <taxon>Bacillati</taxon>
        <taxon>Bacillota</taxon>
        <taxon>Clostridia</taxon>
        <taxon>Lachnospirales</taxon>
        <taxon>Lachnospiraceae</taxon>
        <taxon>Blautia</taxon>
    </lineage>
</organism>
<sequence length="192" mass="22651">MTEKVRKPRSDSKMYQLPKDVLDQVNDMLLNENMKYSDIQYWLETEHNMKISLSSISNYAVKIYQAAQRISDDLERTKFFVDYIGDKSELDASKATTAILKSGLLQKIATAEEEFNEMPVEKAGRLLVELNRSEIARERLELDYKKKTELAFEELETRMYKLIKGYPELREKLVEVLKEAKQKWLEQQEELK</sequence>
<dbReference type="Pfam" id="PF11985">
    <property type="entry name" value="Phage_Mu_Gp27"/>
    <property type="match status" value="1"/>
</dbReference>